<sequence>MPDRLLSEDPPPGDLATRFPGIGGTAARMVFRIRHPAVVSAACAVACAGTGARILVTSAPYRAKPADVKLEIASA</sequence>
<dbReference type="EMBL" id="SMAI01000017">
    <property type="protein sequence ID" value="TCT01701.1"/>
    <property type="molecule type" value="Genomic_DNA"/>
</dbReference>
<organism evidence="1 2">
    <name type="scientific">Aquabacter spiritensis</name>
    <dbReference type="NCBI Taxonomy" id="933073"/>
    <lineage>
        <taxon>Bacteria</taxon>
        <taxon>Pseudomonadati</taxon>
        <taxon>Pseudomonadota</taxon>
        <taxon>Alphaproteobacteria</taxon>
        <taxon>Hyphomicrobiales</taxon>
        <taxon>Xanthobacteraceae</taxon>
        <taxon>Aquabacter</taxon>
    </lineage>
</organism>
<gene>
    <name evidence="1" type="ORF">EDC64_11754</name>
</gene>
<dbReference type="AlphaFoldDB" id="A0A4R3LNH7"/>
<reference evidence="1 2" key="1">
    <citation type="submission" date="2019-03" db="EMBL/GenBank/DDBJ databases">
        <title>Genomic Encyclopedia of Type Strains, Phase IV (KMG-IV): sequencing the most valuable type-strain genomes for metagenomic binning, comparative biology and taxonomic classification.</title>
        <authorList>
            <person name="Goeker M."/>
        </authorList>
    </citation>
    <scope>NUCLEOTIDE SEQUENCE [LARGE SCALE GENOMIC DNA]</scope>
    <source>
        <strain evidence="1 2">DSM 9035</strain>
    </source>
</reference>
<name>A0A4R3LNH7_9HYPH</name>
<dbReference type="OrthoDB" id="8216773at2"/>
<evidence type="ECO:0000313" key="1">
    <source>
        <dbReference type="EMBL" id="TCT01701.1"/>
    </source>
</evidence>
<protein>
    <submittedName>
        <fullName evidence="1">Uncharacterized protein</fullName>
    </submittedName>
</protein>
<evidence type="ECO:0000313" key="2">
    <source>
        <dbReference type="Proteomes" id="UP000294664"/>
    </source>
</evidence>
<accession>A0A4R3LNH7</accession>
<proteinExistence type="predicted"/>
<dbReference type="RefSeq" id="WP_132034979.1">
    <property type="nucleotide sequence ID" value="NZ_SMAI01000017.1"/>
</dbReference>
<keyword evidence="2" id="KW-1185">Reference proteome</keyword>
<comment type="caution">
    <text evidence="1">The sequence shown here is derived from an EMBL/GenBank/DDBJ whole genome shotgun (WGS) entry which is preliminary data.</text>
</comment>
<dbReference type="Proteomes" id="UP000294664">
    <property type="component" value="Unassembled WGS sequence"/>
</dbReference>